<reference evidence="2 3" key="1">
    <citation type="submission" date="2014-02" db="EMBL/GenBank/DDBJ databases">
        <title>Draft genome of Erwinia mallotivora strain BT-MARDI, a papaya dieback pathogen.</title>
        <authorList>
            <person name="Redzuan R."/>
            <person name="Abu Bakar N."/>
            <person name="Badrun R."/>
            <person name="Mohd Raih M.F."/>
            <person name="Rozano L."/>
            <person name="Mat Amin N."/>
        </authorList>
    </citation>
    <scope>NUCLEOTIDE SEQUENCE [LARGE SCALE GENOMIC DNA]</scope>
    <source>
        <strain evidence="2 3">BT-MARDI</strain>
    </source>
</reference>
<dbReference type="RefSeq" id="WP_034933075.1">
    <property type="nucleotide sequence ID" value="NZ_JFHN01000012.1"/>
</dbReference>
<proteinExistence type="predicted"/>
<dbReference type="EMBL" id="JFHN01000012">
    <property type="protein sequence ID" value="EXU77324.1"/>
    <property type="molecule type" value="Genomic_DNA"/>
</dbReference>
<evidence type="ECO:0000313" key="2">
    <source>
        <dbReference type="EMBL" id="EXU77324.1"/>
    </source>
</evidence>
<sequence length="87" mass="9694">MEAKRVPTGFRILIGVAIFVITFLIARPSDPSTQGQQNFWIFLARIFGQRDIEGFVGIGLLVICTIVTIIGYQVIVRAIEKKLNATE</sequence>
<keyword evidence="1" id="KW-0812">Transmembrane</keyword>
<feature type="transmembrane region" description="Helical" evidence="1">
    <location>
        <begin position="12"/>
        <end position="29"/>
    </location>
</feature>
<protein>
    <submittedName>
        <fullName evidence="2">Uncharacterized protein</fullName>
    </submittedName>
</protein>
<accession>A0A014MGU0</accession>
<evidence type="ECO:0000313" key="3">
    <source>
        <dbReference type="Proteomes" id="UP000019918"/>
    </source>
</evidence>
<keyword evidence="3" id="KW-1185">Reference proteome</keyword>
<name>A0A014MGU0_9GAMM</name>
<comment type="caution">
    <text evidence="2">The sequence shown here is derived from an EMBL/GenBank/DDBJ whole genome shotgun (WGS) entry which is preliminary data.</text>
</comment>
<keyword evidence="1" id="KW-0472">Membrane</keyword>
<dbReference type="OrthoDB" id="6433061at2"/>
<dbReference type="AlphaFoldDB" id="A0A014MGU0"/>
<feature type="transmembrane region" description="Helical" evidence="1">
    <location>
        <begin position="55"/>
        <end position="75"/>
    </location>
</feature>
<evidence type="ECO:0000256" key="1">
    <source>
        <dbReference type="SAM" id="Phobius"/>
    </source>
</evidence>
<dbReference type="PATRIC" id="fig|69222.5.peg.136"/>
<gene>
    <name evidence="2" type="ORF">BG55_00595</name>
</gene>
<keyword evidence="1" id="KW-1133">Transmembrane helix</keyword>
<dbReference type="Proteomes" id="UP000019918">
    <property type="component" value="Unassembled WGS sequence"/>
</dbReference>
<organism evidence="2 3">
    <name type="scientific">Erwinia mallotivora</name>
    <dbReference type="NCBI Taxonomy" id="69222"/>
    <lineage>
        <taxon>Bacteria</taxon>
        <taxon>Pseudomonadati</taxon>
        <taxon>Pseudomonadota</taxon>
        <taxon>Gammaproteobacteria</taxon>
        <taxon>Enterobacterales</taxon>
        <taxon>Erwiniaceae</taxon>
        <taxon>Erwinia</taxon>
    </lineage>
</organism>